<feature type="transmembrane region" description="Helical" evidence="8">
    <location>
        <begin position="294"/>
        <end position="314"/>
    </location>
</feature>
<dbReference type="InterPro" id="IPR005828">
    <property type="entry name" value="MFS_sugar_transport-like"/>
</dbReference>
<evidence type="ECO:0000256" key="6">
    <source>
        <dbReference type="ARBA" id="ARBA00022989"/>
    </source>
</evidence>
<feature type="transmembrane region" description="Helical" evidence="8">
    <location>
        <begin position="177"/>
        <end position="198"/>
    </location>
</feature>
<feature type="transmembrane region" description="Helical" evidence="8">
    <location>
        <begin position="426"/>
        <end position="448"/>
    </location>
</feature>
<dbReference type="PROSITE" id="PS50850">
    <property type="entry name" value="MFS"/>
    <property type="match status" value="1"/>
</dbReference>
<evidence type="ECO:0000256" key="7">
    <source>
        <dbReference type="ARBA" id="ARBA00023136"/>
    </source>
</evidence>
<dbReference type="AlphaFoldDB" id="A0AAV8WCT8"/>
<keyword evidence="5 8" id="KW-0812">Transmembrane</keyword>
<evidence type="ECO:0000256" key="4">
    <source>
        <dbReference type="ARBA" id="ARBA00022597"/>
    </source>
</evidence>
<dbReference type="InterPro" id="IPR005829">
    <property type="entry name" value="Sugar_transporter_CS"/>
</dbReference>
<keyword evidence="2" id="KW-0813">Transport</keyword>
<dbReference type="PROSITE" id="PS00216">
    <property type="entry name" value="SUGAR_TRANSPORT_1"/>
    <property type="match status" value="1"/>
</dbReference>
<feature type="domain" description="Major facilitator superfamily (MFS) profile" evidence="9">
    <location>
        <begin position="22"/>
        <end position="452"/>
    </location>
</feature>
<dbReference type="GO" id="GO:0022857">
    <property type="term" value="F:transmembrane transporter activity"/>
    <property type="evidence" value="ECO:0007669"/>
    <property type="project" value="InterPro"/>
</dbReference>
<feature type="transmembrane region" description="Helical" evidence="8">
    <location>
        <begin position="153"/>
        <end position="171"/>
    </location>
</feature>
<evidence type="ECO:0000256" key="5">
    <source>
        <dbReference type="ARBA" id="ARBA00022692"/>
    </source>
</evidence>
<comment type="caution">
    <text evidence="10">The sequence shown here is derived from an EMBL/GenBank/DDBJ whole genome shotgun (WGS) entry which is preliminary data.</text>
</comment>
<organism evidence="10 11">
    <name type="scientific">Exocentrus adspersus</name>
    <dbReference type="NCBI Taxonomy" id="1586481"/>
    <lineage>
        <taxon>Eukaryota</taxon>
        <taxon>Metazoa</taxon>
        <taxon>Ecdysozoa</taxon>
        <taxon>Arthropoda</taxon>
        <taxon>Hexapoda</taxon>
        <taxon>Insecta</taxon>
        <taxon>Pterygota</taxon>
        <taxon>Neoptera</taxon>
        <taxon>Endopterygota</taxon>
        <taxon>Coleoptera</taxon>
        <taxon>Polyphaga</taxon>
        <taxon>Cucujiformia</taxon>
        <taxon>Chrysomeloidea</taxon>
        <taxon>Cerambycidae</taxon>
        <taxon>Lamiinae</taxon>
        <taxon>Acanthocinini</taxon>
        <taxon>Exocentrus</taxon>
    </lineage>
</organism>
<accession>A0AAV8WCT8</accession>
<evidence type="ECO:0000256" key="2">
    <source>
        <dbReference type="ARBA" id="ARBA00022448"/>
    </source>
</evidence>
<dbReference type="InterPro" id="IPR050549">
    <property type="entry name" value="MFS_Trehalose_Transporter"/>
</dbReference>
<dbReference type="GO" id="GO:0005886">
    <property type="term" value="C:plasma membrane"/>
    <property type="evidence" value="ECO:0007669"/>
    <property type="project" value="UniProtKB-SubCell"/>
</dbReference>
<dbReference type="Pfam" id="PF00083">
    <property type="entry name" value="Sugar_tr"/>
    <property type="match status" value="1"/>
</dbReference>
<dbReference type="PANTHER" id="PTHR48021">
    <property type="match status" value="1"/>
</dbReference>
<evidence type="ECO:0000256" key="3">
    <source>
        <dbReference type="ARBA" id="ARBA00022475"/>
    </source>
</evidence>
<reference evidence="10 11" key="1">
    <citation type="journal article" date="2023" name="Insect Mol. Biol.">
        <title>Genome sequencing provides insights into the evolution of gene families encoding plant cell wall-degrading enzymes in longhorned beetles.</title>
        <authorList>
            <person name="Shin N.R."/>
            <person name="Okamura Y."/>
            <person name="Kirsch R."/>
            <person name="Pauchet Y."/>
        </authorList>
    </citation>
    <scope>NUCLEOTIDE SEQUENCE [LARGE SCALE GENOMIC DNA]</scope>
    <source>
        <strain evidence="10">EAD_L_NR</strain>
    </source>
</reference>
<keyword evidence="11" id="KW-1185">Reference proteome</keyword>
<dbReference type="FunFam" id="1.20.1250.20:FF:000218">
    <property type="entry name" value="facilitated trehalose transporter Tret1"/>
    <property type="match status" value="1"/>
</dbReference>
<evidence type="ECO:0000256" key="8">
    <source>
        <dbReference type="SAM" id="Phobius"/>
    </source>
</evidence>
<keyword evidence="3" id="KW-1003">Cell membrane</keyword>
<gene>
    <name evidence="10" type="ORF">NQ315_006845</name>
</gene>
<feature type="transmembrane region" description="Helical" evidence="8">
    <location>
        <begin position="119"/>
        <end position="141"/>
    </location>
</feature>
<feature type="transmembrane region" description="Helical" evidence="8">
    <location>
        <begin position="326"/>
        <end position="347"/>
    </location>
</feature>
<comment type="subcellular location">
    <subcellularLocation>
        <location evidence="1">Cell membrane</location>
        <topology evidence="1">Multi-pass membrane protein</topology>
    </subcellularLocation>
</comment>
<dbReference type="SUPFAM" id="SSF103473">
    <property type="entry name" value="MFS general substrate transporter"/>
    <property type="match status" value="1"/>
</dbReference>
<feature type="transmembrane region" description="Helical" evidence="8">
    <location>
        <begin position="367"/>
        <end position="387"/>
    </location>
</feature>
<evidence type="ECO:0000313" key="11">
    <source>
        <dbReference type="Proteomes" id="UP001159042"/>
    </source>
</evidence>
<proteinExistence type="predicted"/>
<dbReference type="Gene3D" id="1.20.1250.20">
    <property type="entry name" value="MFS general substrate transporter like domains"/>
    <property type="match status" value="1"/>
</dbReference>
<dbReference type="PANTHER" id="PTHR48021:SF46">
    <property type="entry name" value="MAJOR FACILITATOR SUPERFAMILY (MFS) PROFILE DOMAIN-CONTAINING PROTEIN"/>
    <property type="match status" value="1"/>
</dbReference>
<keyword evidence="7 8" id="KW-0472">Membrane</keyword>
<keyword evidence="4" id="KW-0762">Sugar transport</keyword>
<feature type="transmembrane region" description="Helical" evidence="8">
    <location>
        <begin position="21"/>
        <end position="45"/>
    </location>
</feature>
<sequence>MKEDDKNSNKSDESANEEKTWPQILAIYIACLSSITSGVLYAWTSPFIVQITKDKENYSISEDEASYFTVIPSILMILTSYPFSRLCDVIGRKWTLMLSAIPHFLTWSLKAVAKDVSVFYAARAFAGIGDACIFSAVPMYIGEVCTPVVRGRWGGLFSFFFFLGQFFINVIGNFCDVKQTCYIGITIPIIFVVSFYFMPESPYYYVMKNRFDEAEACLKWLKHKKNVDEDFTQLKADVERQRSESGTWLDLFTINSNRRALIAGLFLRISQLLGGATAFAYYTQYIFEKAGGNLDSAISTIIYCGLCLVLNVFAMKTVDIFGRKKSYMYSLLLCSFMLLLEAIYFYIDQFYPEKDLSAVNWIPIAGMFLYITFASFGISLIPSLMLGELFSTSIKAKGLYLQTVAFGLFQIISSNIFYFLSSRVGFFSPFLFFGICASTSCVLTVYLVPETKGRTLEEIQQVLKRGKLNK</sequence>
<protein>
    <recommendedName>
        <fullName evidence="9">Major facilitator superfamily (MFS) profile domain-containing protein</fullName>
    </recommendedName>
</protein>
<evidence type="ECO:0000256" key="1">
    <source>
        <dbReference type="ARBA" id="ARBA00004651"/>
    </source>
</evidence>
<keyword evidence="6 8" id="KW-1133">Transmembrane helix</keyword>
<dbReference type="InterPro" id="IPR020846">
    <property type="entry name" value="MFS_dom"/>
</dbReference>
<feature type="transmembrane region" description="Helical" evidence="8">
    <location>
        <begin position="260"/>
        <end position="282"/>
    </location>
</feature>
<evidence type="ECO:0000259" key="9">
    <source>
        <dbReference type="PROSITE" id="PS50850"/>
    </source>
</evidence>
<dbReference type="InterPro" id="IPR036259">
    <property type="entry name" value="MFS_trans_sf"/>
</dbReference>
<dbReference type="EMBL" id="JANEYG010000003">
    <property type="protein sequence ID" value="KAJ8924066.1"/>
    <property type="molecule type" value="Genomic_DNA"/>
</dbReference>
<name>A0AAV8WCT8_9CUCU</name>
<feature type="transmembrane region" description="Helical" evidence="8">
    <location>
        <begin position="399"/>
        <end position="420"/>
    </location>
</feature>
<evidence type="ECO:0000313" key="10">
    <source>
        <dbReference type="EMBL" id="KAJ8924066.1"/>
    </source>
</evidence>
<dbReference type="Proteomes" id="UP001159042">
    <property type="component" value="Unassembled WGS sequence"/>
</dbReference>